<dbReference type="EMBL" id="JAQIZT010000003">
    <property type="protein sequence ID" value="KAJ7003935.1"/>
    <property type="molecule type" value="Genomic_DNA"/>
</dbReference>
<dbReference type="AlphaFoldDB" id="A0AAD6W952"/>
<reference evidence="1" key="1">
    <citation type="journal article" date="2023" name="Mol. Ecol. Resour.">
        <title>Chromosome-level genome assembly of a triploid poplar Populus alba 'Berolinensis'.</title>
        <authorList>
            <person name="Chen S."/>
            <person name="Yu Y."/>
            <person name="Wang X."/>
            <person name="Wang S."/>
            <person name="Zhang T."/>
            <person name="Zhou Y."/>
            <person name="He R."/>
            <person name="Meng N."/>
            <person name="Wang Y."/>
            <person name="Liu W."/>
            <person name="Liu Z."/>
            <person name="Liu J."/>
            <person name="Guo Q."/>
            <person name="Huang H."/>
            <person name="Sederoff R.R."/>
            <person name="Wang G."/>
            <person name="Qu G."/>
            <person name="Chen S."/>
        </authorList>
    </citation>
    <scope>NUCLEOTIDE SEQUENCE</scope>
    <source>
        <strain evidence="1">SC-2020</strain>
    </source>
</reference>
<protein>
    <submittedName>
        <fullName evidence="1">Uncharacterized protein</fullName>
    </submittedName>
</protein>
<keyword evidence="2" id="KW-1185">Reference proteome</keyword>
<dbReference type="Proteomes" id="UP001164929">
    <property type="component" value="Chromosome 3"/>
</dbReference>
<name>A0AAD6W952_9ROSI</name>
<organism evidence="1 2">
    <name type="scientific">Populus alba x Populus x berolinensis</name>
    <dbReference type="NCBI Taxonomy" id="444605"/>
    <lineage>
        <taxon>Eukaryota</taxon>
        <taxon>Viridiplantae</taxon>
        <taxon>Streptophyta</taxon>
        <taxon>Embryophyta</taxon>
        <taxon>Tracheophyta</taxon>
        <taxon>Spermatophyta</taxon>
        <taxon>Magnoliopsida</taxon>
        <taxon>eudicotyledons</taxon>
        <taxon>Gunneridae</taxon>
        <taxon>Pentapetalae</taxon>
        <taxon>rosids</taxon>
        <taxon>fabids</taxon>
        <taxon>Malpighiales</taxon>
        <taxon>Salicaceae</taxon>
        <taxon>Saliceae</taxon>
        <taxon>Populus</taxon>
    </lineage>
</organism>
<comment type="caution">
    <text evidence="1">The sequence shown here is derived from an EMBL/GenBank/DDBJ whole genome shotgun (WGS) entry which is preliminary data.</text>
</comment>
<gene>
    <name evidence="1" type="ORF">NC653_008968</name>
</gene>
<accession>A0AAD6W952</accession>
<proteinExistence type="predicted"/>
<evidence type="ECO:0000313" key="2">
    <source>
        <dbReference type="Proteomes" id="UP001164929"/>
    </source>
</evidence>
<sequence length="86" mass="10061">MDSKNRVSGHLSILSSSFIASLFQLPEKVFLSEQSLVKRKQELESVRKFRSFFQKTRSHFRSPEIRENIEITRTCLKVLTLTVVFV</sequence>
<evidence type="ECO:0000313" key="1">
    <source>
        <dbReference type="EMBL" id="KAJ7003935.1"/>
    </source>
</evidence>